<dbReference type="Proteomes" id="UP001189429">
    <property type="component" value="Unassembled WGS sequence"/>
</dbReference>
<feature type="domain" description="DNA mismatch repair proteins mutS family" evidence="6">
    <location>
        <begin position="818"/>
        <end position="1009"/>
    </location>
</feature>
<evidence type="ECO:0000256" key="4">
    <source>
        <dbReference type="ARBA" id="ARBA00023125"/>
    </source>
</evidence>
<dbReference type="SMART" id="SM00534">
    <property type="entry name" value="MUTSac"/>
    <property type="match status" value="1"/>
</dbReference>
<keyword evidence="3" id="KW-0067">ATP-binding</keyword>
<dbReference type="Pfam" id="PF01624">
    <property type="entry name" value="MutS_I"/>
    <property type="match status" value="1"/>
</dbReference>
<reference evidence="7" key="1">
    <citation type="submission" date="2023-10" db="EMBL/GenBank/DDBJ databases">
        <authorList>
            <person name="Chen Y."/>
            <person name="Shah S."/>
            <person name="Dougan E. K."/>
            <person name="Thang M."/>
            <person name="Chan C."/>
        </authorList>
    </citation>
    <scope>NUCLEOTIDE SEQUENCE [LARGE SCALE GENOMIC DNA]</scope>
</reference>
<keyword evidence="2" id="KW-0227">DNA damage</keyword>
<feature type="region of interest" description="Disordered" evidence="5">
    <location>
        <begin position="1023"/>
        <end position="1068"/>
    </location>
</feature>
<gene>
    <name evidence="7" type="ORF">PCOR1329_LOCUS27471</name>
</gene>
<organism evidence="7 8">
    <name type="scientific">Prorocentrum cordatum</name>
    <dbReference type="NCBI Taxonomy" id="2364126"/>
    <lineage>
        <taxon>Eukaryota</taxon>
        <taxon>Sar</taxon>
        <taxon>Alveolata</taxon>
        <taxon>Dinophyceae</taxon>
        <taxon>Prorocentrales</taxon>
        <taxon>Prorocentraceae</taxon>
        <taxon>Prorocentrum</taxon>
    </lineage>
</organism>
<feature type="non-terminal residue" evidence="7">
    <location>
        <position position="1"/>
    </location>
</feature>
<evidence type="ECO:0000256" key="3">
    <source>
        <dbReference type="ARBA" id="ARBA00022840"/>
    </source>
</evidence>
<sequence length="1068" mass="113814">GFGADSFLNWRGLDAERGATGQARFSRICNVALLPARGPRRRPAEGRVGFGAAEAAAPLGRAAGGRGHRGAGEGEGLHRGLPAAAVAGRGAEAARGGRGGRAHARVRRGGGARLPFGGGPRRPPKEEGGVGEGGAAAWLHVDRWMSPEALVREEGGRFAEEDFLDFVPCFWRRQLARADRAEAARLARQLGGDDRLGWLRSAATDRPSELYQRCLRWKAEQPEHVLLVQVGDFFESWGVDAVMLVQWCGLAPMARRPRAGFPASASTLQQVLNGLTEAGLGAAVYVQTGAPGQQRQPRELRQVVTPGAPTYLFGSSLKRTGDQGFAEFSEGRPYVALRLRADGYFYAELRPYRREVRFCENVAPEGVESLLAENDGVAWPVLVDGPAGQAPRQVDQLQGLPKQRKWLGLPADVSDEQFLDRCCQVLSAELHLAQEPAFQLVRLDGGGALQPLSLTTARNLGVLPRDGVPNLVSHILPKDAPAAARHFFGRWLLAPRGEAAVAAMRELLRAVAGSSAPALPPLLRVPSVAKVMAYVTAQTAPERLFRDLRGCCRDVLAVLRGGAGFERLLGPLLLLAALDTGCGGLQRQDFEGGLRHVLDLVDARLQQDGECDDASTTGEGEVVSEDPGAQRAVERFFEANELFRGVACREQPRVAAAYAELGERRREVCAALRDSLSEEESPQKDALVYNHLDNDLCFKSSTASSVPARDRRGRSKQGRYTTAALQRALAGYCAATRAVDREVQAILRELCEEVAPHLPHVRVAISAAQLLVASHQHASQAMGRGWSLLDAVEGDFRAEVAPYWLQTEAVHSRVRLDGRGAIATGPNMSGKSTLMRSIGAAALLVNCGLFSPCRGAVPRYRQICFLVAEGDRPAEGVSAFGQEALIGASLLRRACGGTLALVDEFGRGTEPASAQAAVGALVEELAERGAQFVVATHMHGVTDLPLRLPGGCRPACWHMGVVGAGADGGDPRWTYRLEEGVCRESYAWHTLRRFGWPDAAVRRFHRLVGAGCARGAAAGAEAAEAAEGAADAAGGGGSSESAGGGPGVGEQEPRTSVSTIPPESLMAQ</sequence>
<dbReference type="InterPro" id="IPR000432">
    <property type="entry name" value="DNA_mismatch_repair_MutS_C"/>
</dbReference>
<dbReference type="InterPro" id="IPR027417">
    <property type="entry name" value="P-loop_NTPase"/>
</dbReference>
<proteinExistence type="predicted"/>
<dbReference type="InterPro" id="IPR053276">
    <property type="entry name" value="MtDNA_mismatch_repair_MutS"/>
</dbReference>
<dbReference type="PANTHER" id="PTHR48448">
    <property type="entry name" value="MUTL PROTEIN ISOFORM 1"/>
    <property type="match status" value="1"/>
</dbReference>
<dbReference type="Gene3D" id="3.40.50.300">
    <property type="entry name" value="P-loop containing nucleotide triphosphate hydrolases"/>
    <property type="match status" value="1"/>
</dbReference>
<dbReference type="PANTHER" id="PTHR48448:SF1">
    <property type="entry name" value="MUTL PROTEIN ISOFORM 1"/>
    <property type="match status" value="1"/>
</dbReference>
<dbReference type="SUPFAM" id="SSF52540">
    <property type="entry name" value="P-loop containing nucleoside triphosphate hydrolases"/>
    <property type="match status" value="1"/>
</dbReference>
<dbReference type="Pfam" id="PF00488">
    <property type="entry name" value="MutS_V"/>
    <property type="match status" value="1"/>
</dbReference>
<keyword evidence="4" id="KW-0238">DNA-binding</keyword>
<feature type="compositionally biased region" description="Gly residues" evidence="5">
    <location>
        <begin position="111"/>
        <end position="120"/>
    </location>
</feature>
<evidence type="ECO:0000256" key="5">
    <source>
        <dbReference type="SAM" id="MobiDB-lite"/>
    </source>
</evidence>
<evidence type="ECO:0000313" key="7">
    <source>
        <dbReference type="EMBL" id="CAK0828152.1"/>
    </source>
</evidence>
<dbReference type="Gene3D" id="3.40.1170.10">
    <property type="entry name" value="DNA repair protein MutS, domain I"/>
    <property type="match status" value="1"/>
</dbReference>
<feature type="compositionally biased region" description="Basic residues" evidence="5">
    <location>
        <begin position="98"/>
        <end position="110"/>
    </location>
</feature>
<accession>A0ABN9S8E3</accession>
<feature type="compositionally biased region" description="Gly residues" evidence="5">
    <location>
        <begin position="1033"/>
        <end position="1048"/>
    </location>
</feature>
<keyword evidence="8" id="KW-1185">Reference proteome</keyword>
<dbReference type="EMBL" id="CAUYUJ010009968">
    <property type="protein sequence ID" value="CAK0828152.1"/>
    <property type="molecule type" value="Genomic_DNA"/>
</dbReference>
<dbReference type="InterPro" id="IPR007695">
    <property type="entry name" value="DNA_mismatch_repair_MutS-lik_N"/>
</dbReference>
<dbReference type="InterPro" id="IPR016151">
    <property type="entry name" value="DNA_mismatch_repair_MutS_N"/>
</dbReference>
<feature type="region of interest" description="Disordered" evidence="5">
    <location>
        <begin position="91"/>
        <end position="132"/>
    </location>
</feature>
<feature type="compositionally biased region" description="Low complexity" evidence="5">
    <location>
        <begin position="1023"/>
        <end position="1032"/>
    </location>
</feature>
<name>A0ABN9S8E3_9DINO</name>
<protein>
    <recommendedName>
        <fullName evidence="6">DNA mismatch repair proteins mutS family domain-containing protein</fullName>
    </recommendedName>
</protein>
<evidence type="ECO:0000256" key="2">
    <source>
        <dbReference type="ARBA" id="ARBA00022763"/>
    </source>
</evidence>
<feature type="compositionally biased region" description="Polar residues" evidence="5">
    <location>
        <begin position="1054"/>
        <end position="1068"/>
    </location>
</feature>
<keyword evidence="1" id="KW-0547">Nucleotide-binding</keyword>
<evidence type="ECO:0000259" key="6">
    <source>
        <dbReference type="SMART" id="SM00534"/>
    </source>
</evidence>
<comment type="caution">
    <text evidence="7">The sequence shown here is derived from an EMBL/GenBank/DDBJ whole genome shotgun (WGS) entry which is preliminary data.</text>
</comment>
<evidence type="ECO:0000256" key="1">
    <source>
        <dbReference type="ARBA" id="ARBA00022741"/>
    </source>
</evidence>
<evidence type="ECO:0000313" key="8">
    <source>
        <dbReference type="Proteomes" id="UP001189429"/>
    </source>
</evidence>
<dbReference type="SUPFAM" id="SSF55271">
    <property type="entry name" value="DNA repair protein MutS, domain I"/>
    <property type="match status" value="1"/>
</dbReference>